<keyword evidence="1" id="KW-1133">Transmembrane helix</keyword>
<keyword evidence="1" id="KW-0812">Transmembrane</keyword>
<evidence type="ECO:0000313" key="2">
    <source>
        <dbReference type="EMBL" id="PER55823.1"/>
    </source>
</evidence>
<name>A0ABD6S7L7_BACTU</name>
<protein>
    <recommendedName>
        <fullName evidence="4">Amino acid permease</fullName>
    </recommendedName>
</protein>
<comment type="caution">
    <text evidence="2">The sequence shown here is derived from an EMBL/GenBank/DDBJ whole genome shotgun (WGS) entry which is preliminary data.</text>
</comment>
<dbReference type="RefSeq" id="WP_098317160.1">
    <property type="nucleotide sequence ID" value="NZ_NTYF01000023.1"/>
</dbReference>
<accession>A0ABD6S7L7</accession>
<keyword evidence="1" id="KW-0472">Membrane</keyword>
<dbReference type="EMBL" id="NTYF01000023">
    <property type="protein sequence ID" value="PER55823.1"/>
    <property type="molecule type" value="Genomic_DNA"/>
</dbReference>
<sequence length="70" mass="7790">MVIQTINSAIMSVAILAIYMTIAMTCKSAVAPFLPFRVYRVAKETKAQRLVVTMYVIVGLISINLFIMYG</sequence>
<feature type="transmembrane region" description="Helical" evidence="1">
    <location>
        <begin position="6"/>
        <end position="30"/>
    </location>
</feature>
<feature type="transmembrane region" description="Helical" evidence="1">
    <location>
        <begin position="50"/>
        <end position="69"/>
    </location>
</feature>
<gene>
    <name evidence="2" type="ORF">CN495_08715</name>
</gene>
<dbReference type="Proteomes" id="UP000219897">
    <property type="component" value="Unassembled WGS sequence"/>
</dbReference>
<reference evidence="2 3" key="1">
    <citation type="submission" date="2017-09" db="EMBL/GenBank/DDBJ databases">
        <title>Large-scale bioinformatics analysis of Bacillus genomes uncovers conserved roles of natural products in bacterial physiology.</title>
        <authorList>
            <consortium name="Agbiome Team Llc"/>
            <person name="Bleich R.M."/>
            <person name="Kirk G.J."/>
            <person name="Santa Maria K.C."/>
            <person name="Allen S.E."/>
            <person name="Farag S."/>
            <person name="Shank E.A."/>
            <person name="Bowers A."/>
        </authorList>
    </citation>
    <scope>NUCLEOTIDE SEQUENCE [LARGE SCALE GENOMIC DNA]</scope>
    <source>
        <strain evidence="2 3">AFS005140</strain>
    </source>
</reference>
<organism evidence="2 3">
    <name type="scientific">Bacillus thuringiensis</name>
    <dbReference type="NCBI Taxonomy" id="1428"/>
    <lineage>
        <taxon>Bacteria</taxon>
        <taxon>Bacillati</taxon>
        <taxon>Bacillota</taxon>
        <taxon>Bacilli</taxon>
        <taxon>Bacillales</taxon>
        <taxon>Bacillaceae</taxon>
        <taxon>Bacillus</taxon>
        <taxon>Bacillus cereus group</taxon>
    </lineage>
</organism>
<proteinExistence type="predicted"/>
<evidence type="ECO:0008006" key="4">
    <source>
        <dbReference type="Google" id="ProtNLM"/>
    </source>
</evidence>
<evidence type="ECO:0000313" key="3">
    <source>
        <dbReference type="Proteomes" id="UP000219897"/>
    </source>
</evidence>
<evidence type="ECO:0000256" key="1">
    <source>
        <dbReference type="SAM" id="Phobius"/>
    </source>
</evidence>
<dbReference type="AlphaFoldDB" id="A0ABD6S7L7"/>